<protein>
    <submittedName>
        <fullName evidence="1">Uncharacterized protein</fullName>
    </submittedName>
</protein>
<accession>A0A286UXD4</accession>
<gene>
    <name evidence="1" type="ORF">PNOK_0128900</name>
</gene>
<comment type="caution">
    <text evidence="1">The sequence shown here is derived from an EMBL/GenBank/DDBJ whole genome shotgun (WGS) entry which is preliminary data.</text>
</comment>
<proteinExistence type="predicted"/>
<name>A0A286UXD4_9AGAM</name>
<evidence type="ECO:0000313" key="1">
    <source>
        <dbReference type="EMBL" id="PAV24221.1"/>
    </source>
</evidence>
<keyword evidence="2" id="KW-1185">Reference proteome</keyword>
<reference evidence="1 2" key="1">
    <citation type="journal article" date="2017" name="Mol. Ecol.">
        <title>Comparative and population genomic landscape of Phellinus noxius: A hypervariable fungus causing root rot in trees.</title>
        <authorList>
            <person name="Chung C.L."/>
            <person name="Lee T.J."/>
            <person name="Akiba M."/>
            <person name="Lee H.H."/>
            <person name="Kuo T.H."/>
            <person name="Liu D."/>
            <person name="Ke H.M."/>
            <person name="Yokoi T."/>
            <person name="Roa M.B."/>
            <person name="Lu M.J."/>
            <person name="Chang Y.Y."/>
            <person name="Ann P.J."/>
            <person name="Tsai J.N."/>
            <person name="Chen C.Y."/>
            <person name="Tzean S.S."/>
            <person name="Ota Y."/>
            <person name="Hattori T."/>
            <person name="Sahashi N."/>
            <person name="Liou R.F."/>
            <person name="Kikuchi T."/>
            <person name="Tsai I.J."/>
        </authorList>
    </citation>
    <scope>NUCLEOTIDE SEQUENCE [LARGE SCALE GENOMIC DNA]</scope>
    <source>
        <strain evidence="1 2">FFPRI411160</strain>
    </source>
</reference>
<organism evidence="1 2">
    <name type="scientific">Pyrrhoderma noxium</name>
    <dbReference type="NCBI Taxonomy" id="2282107"/>
    <lineage>
        <taxon>Eukaryota</taxon>
        <taxon>Fungi</taxon>
        <taxon>Dikarya</taxon>
        <taxon>Basidiomycota</taxon>
        <taxon>Agaricomycotina</taxon>
        <taxon>Agaricomycetes</taxon>
        <taxon>Hymenochaetales</taxon>
        <taxon>Hymenochaetaceae</taxon>
        <taxon>Pyrrhoderma</taxon>
    </lineage>
</organism>
<sequence length="212" mass="24903">MSDISKSPRRITEEKPILRQILREIATHDFDGTKDLFKMMLVSKGIYKVALSTPELWLTISNKQPIKEVEKRITLSRGAKLPALFMHVFYKEEENWGLDEDKFTYTVMTRARHRVRLDHHVIYEFEGFVKPAAGQVPKLNKEMSESSLNFVPLSWKIGWEVARQVAEWKAKDQWFKRDFAVYSTKTIMEESFAPSLPDHKFLYKDCLVPFKS</sequence>
<dbReference type="EMBL" id="NBII01000001">
    <property type="protein sequence ID" value="PAV24221.1"/>
    <property type="molecule type" value="Genomic_DNA"/>
</dbReference>
<dbReference type="AlphaFoldDB" id="A0A286UXD4"/>
<evidence type="ECO:0000313" key="2">
    <source>
        <dbReference type="Proteomes" id="UP000217199"/>
    </source>
</evidence>
<dbReference type="Proteomes" id="UP000217199">
    <property type="component" value="Unassembled WGS sequence"/>
</dbReference>
<dbReference type="InParanoid" id="A0A286UXD4"/>